<dbReference type="InterPro" id="IPR013719">
    <property type="entry name" value="RTT106/SPT16-like_middle_dom"/>
</dbReference>
<keyword evidence="9" id="KW-0804">Transcription</keyword>
<organism evidence="14 15">
    <name type="scientific">Arxiozyma heterogenica</name>
    <dbReference type="NCBI Taxonomy" id="278026"/>
    <lineage>
        <taxon>Eukaryota</taxon>
        <taxon>Fungi</taxon>
        <taxon>Dikarya</taxon>
        <taxon>Ascomycota</taxon>
        <taxon>Saccharomycotina</taxon>
        <taxon>Saccharomycetes</taxon>
        <taxon>Saccharomycetales</taxon>
        <taxon>Saccharomycetaceae</taxon>
        <taxon>Arxiozyma</taxon>
    </lineage>
</organism>
<keyword evidence="11" id="KW-0539">Nucleus</keyword>
<dbReference type="InterPro" id="IPR011993">
    <property type="entry name" value="PH-like_dom_sf"/>
</dbReference>
<dbReference type="Proteomes" id="UP001306508">
    <property type="component" value="Unassembled WGS sequence"/>
</dbReference>
<dbReference type="Gene3D" id="2.30.29.120">
    <property type="match status" value="1"/>
</dbReference>
<dbReference type="InterPro" id="IPR040770">
    <property type="entry name" value="Rtt106_PH"/>
</dbReference>
<evidence type="ECO:0000256" key="11">
    <source>
        <dbReference type="ARBA" id="ARBA00023242"/>
    </source>
</evidence>
<dbReference type="SUPFAM" id="SSF50729">
    <property type="entry name" value="PH domain-like"/>
    <property type="match status" value="1"/>
</dbReference>
<feature type="compositionally biased region" description="Low complexity" evidence="12">
    <location>
        <begin position="329"/>
        <end position="349"/>
    </location>
</feature>
<evidence type="ECO:0000313" key="14">
    <source>
        <dbReference type="EMBL" id="KAK5780628.1"/>
    </source>
</evidence>
<dbReference type="Gene3D" id="6.10.10.70">
    <property type="entry name" value="RTT106-like"/>
    <property type="match status" value="1"/>
</dbReference>
<comment type="caution">
    <text evidence="14">The sequence shown here is derived from an EMBL/GenBank/DDBJ whole genome shotgun (WGS) entry which is preliminary data.</text>
</comment>
<dbReference type="PANTHER" id="PTHR45849">
    <property type="entry name" value="FACT COMPLEX SUBUNIT SSRP1"/>
    <property type="match status" value="1"/>
</dbReference>
<feature type="compositionally biased region" description="Acidic residues" evidence="12">
    <location>
        <begin position="456"/>
        <end position="476"/>
    </location>
</feature>
<dbReference type="PANTHER" id="PTHR45849:SF3">
    <property type="entry name" value="HISTONE CHAPERONE RTT106"/>
    <property type="match status" value="1"/>
</dbReference>
<dbReference type="EMBL" id="JAWIZZ010000040">
    <property type="protein sequence ID" value="KAK5780628.1"/>
    <property type="molecule type" value="Genomic_DNA"/>
</dbReference>
<feature type="region of interest" description="Disordered" evidence="12">
    <location>
        <begin position="43"/>
        <end position="76"/>
    </location>
</feature>
<reference evidence="15" key="1">
    <citation type="submission" date="2023-07" db="EMBL/GenBank/DDBJ databases">
        <title>A draft genome of Kazachstania heterogenica Y-27499.</title>
        <authorList>
            <person name="Donic C."/>
            <person name="Kralova J.S."/>
            <person name="Fidel L."/>
            <person name="Ben-Dor S."/>
            <person name="Jung S."/>
        </authorList>
    </citation>
    <scope>NUCLEOTIDE SEQUENCE [LARGE SCALE GENOMIC DNA]</scope>
    <source>
        <strain evidence="15">Y27499</strain>
    </source>
</reference>
<evidence type="ECO:0000256" key="7">
    <source>
        <dbReference type="ARBA" id="ARBA00023015"/>
    </source>
</evidence>
<sequence>MSFLDDLPVDLQKKIKKVTSILPNTLDTFKELYEFAINQNNQSTNDSKRRKLNNSSYNTSNNNDESSRNSPAGYPDNLTVQNMISQDDIIFQLKDVSVLSPLRKKLNFFLHLSSIDKAPILSLERDSKIELSIHDLRSNIQMAVFLPVSEKPNLTYLFIKYAHSNSYNEPILINLANDLILNQFHKLGILETSVTDFASCIDYIRKQAILTGFRISNPFSSNGDPMHSSFSINCHRGTKEGTLYFLPDNILFGFKKPILLFDSNDIESITYSSITRLTFNMTLITKKGQTFEFSMIDQNEYTRIDEYVKRKQVVDRSMSEELKAKTKSKISNNNNNMGSHNNNSINNSKNNEDSLDPNNTNGHQSILEAASKQFEQSNKFNLNDVHLDSEDDEALDANFEAESDLSDGSEIEEVEEFDKEEEEEENDLEEVSHSIINNQQHSINMDLSTSLKDIPIEIDDDDDDDDDIEGSGVEYD</sequence>
<keyword evidence="7" id="KW-0805">Transcription regulation</keyword>
<dbReference type="Gene3D" id="2.30.29.30">
    <property type="entry name" value="Pleckstrin-homology domain (PH domain)/Phosphotyrosine-binding domain (PTB)"/>
    <property type="match status" value="1"/>
</dbReference>
<evidence type="ECO:0000256" key="2">
    <source>
        <dbReference type="ARBA" id="ARBA00004286"/>
    </source>
</evidence>
<dbReference type="GO" id="GO:0003677">
    <property type="term" value="F:DNA binding"/>
    <property type="evidence" value="ECO:0007669"/>
    <property type="project" value="UniProtKB-KW"/>
</dbReference>
<evidence type="ECO:0000256" key="4">
    <source>
        <dbReference type="ARBA" id="ARBA00017355"/>
    </source>
</evidence>
<evidence type="ECO:0000256" key="3">
    <source>
        <dbReference type="ARBA" id="ARBA00006159"/>
    </source>
</evidence>
<comment type="subcellular location">
    <subcellularLocation>
        <location evidence="2">Chromosome</location>
    </subcellularLocation>
    <subcellularLocation>
        <location evidence="1">Nucleus</location>
    </subcellularLocation>
</comment>
<comment type="similarity">
    <text evidence="3">Belongs to the RTT106 family.</text>
</comment>
<dbReference type="Pfam" id="PF08512">
    <property type="entry name" value="Rttp106-like_middle"/>
    <property type="match status" value="1"/>
</dbReference>
<dbReference type="GO" id="GO:0005634">
    <property type="term" value="C:nucleus"/>
    <property type="evidence" value="ECO:0007669"/>
    <property type="project" value="UniProtKB-SubCell"/>
</dbReference>
<feature type="region of interest" description="Disordered" evidence="12">
    <location>
        <begin position="318"/>
        <end position="363"/>
    </location>
</feature>
<dbReference type="GO" id="GO:0042393">
    <property type="term" value="F:histone binding"/>
    <property type="evidence" value="ECO:0007669"/>
    <property type="project" value="TreeGrafter"/>
</dbReference>
<keyword evidence="8" id="KW-0238">DNA-binding</keyword>
<feature type="compositionally biased region" description="Low complexity" evidence="12">
    <location>
        <begin position="53"/>
        <end position="64"/>
    </location>
</feature>
<evidence type="ECO:0000256" key="12">
    <source>
        <dbReference type="SAM" id="MobiDB-lite"/>
    </source>
</evidence>
<evidence type="ECO:0000256" key="5">
    <source>
        <dbReference type="ARBA" id="ARBA00018462"/>
    </source>
</evidence>
<name>A0AAN7WTE8_9SACH</name>
<feature type="domain" description="Histone chaperone RTT106/FACT complex subunit SPT16-like middle" evidence="13">
    <location>
        <begin position="229"/>
        <end position="318"/>
    </location>
</feature>
<dbReference type="AlphaFoldDB" id="A0AAN7WTE8"/>
<accession>A0AAN7WTE8</accession>
<dbReference type="GO" id="GO:0031491">
    <property type="term" value="F:nucleosome binding"/>
    <property type="evidence" value="ECO:0007669"/>
    <property type="project" value="TreeGrafter"/>
</dbReference>
<keyword evidence="10" id="KW-0143">Chaperone</keyword>
<evidence type="ECO:0000256" key="9">
    <source>
        <dbReference type="ARBA" id="ARBA00023163"/>
    </source>
</evidence>
<evidence type="ECO:0000256" key="1">
    <source>
        <dbReference type="ARBA" id="ARBA00004123"/>
    </source>
</evidence>
<evidence type="ECO:0000313" key="15">
    <source>
        <dbReference type="Proteomes" id="UP001306508"/>
    </source>
</evidence>
<proteinExistence type="inferred from homology"/>
<dbReference type="InterPro" id="IPR040993">
    <property type="entry name" value="Rtt106_N"/>
</dbReference>
<evidence type="ECO:0000259" key="13">
    <source>
        <dbReference type="SMART" id="SM01287"/>
    </source>
</evidence>
<dbReference type="GO" id="GO:0005694">
    <property type="term" value="C:chromosome"/>
    <property type="evidence" value="ECO:0007669"/>
    <property type="project" value="UniProtKB-SubCell"/>
</dbReference>
<evidence type="ECO:0000256" key="6">
    <source>
        <dbReference type="ARBA" id="ARBA00022454"/>
    </source>
</evidence>
<dbReference type="SMART" id="SM01287">
    <property type="entry name" value="Rtt106"/>
    <property type="match status" value="1"/>
</dbReference>
<gene>
    <name evidence="14" type="ORF">RI543_001750</name>
</gene>
<keyword evidence="6" id="KW-0158">Chromosome</keyword>
<dbReference type="InterPro" id="IPR050454">
    <property type="entry name" value="RTT106/SSRP1_HistChap/FACT"/>
</dbReference>
<dbReference type="Pfam" id="PF18215">
    <property type="entry name" value="Rtt106_N"/>
    <property type="match status" value="1"/>
</dbReference>
<feature type="region of interest" description="Disordered" evidence="12">
    <location>
        <begin position="401"/>
        <end position="426"/>
    </location>
</feature>
<evidence type="ECO:0000256" key="8">
    <source>
        <dbReference type="ARBA" id="ARBA00023125"/>
    </source>
</evidence>
<feature type="region of interest" description="Disordered" evidence="12">
    <location>
        <begin position="454"/>
        <end position="476"/>
    </location>
</feature>
<dbReference type="Pfam" id="PF18469">
    <property type="entry name" value="PH_18"/>
    <property type="match status" value="1"/>
</dbReference>
<protein>
    <recommendedName>
        <fullName evidence="4">Histone chaperone RTT106</fullName>
    </recommendedName>
    <alternativeName>
        <fullName evidence="5">Histone chaperone rtt106</fullName>
    </alternativeName>
</protein>
<evidence type="ECO:0000256" key="10">
    <source>
        <dbReference type="ARBA" id="ARBA00023186"/>
    </source>
</evidence>
<keyword evidence="15" id="KW-1185">Reference proteome</keyword>
<dbReference type="InterPro" id="IPR044891">
    <property type="entry name" value="Rtt106_N_sf"/>
</dbReference>